<name>A0A564YPS4_HYMDI</name>
<protein>
    <recommendedName>
        <fullName evidence="1">TAP-C domain-containing protein</fullName>
    </recommendedName>
</protein>
<dbReference type="EMBL" id="CABIJS010000310">
    <property type="protein sequence ID" value="VUZ48673.1"/>
    <property type="molecule type" value="Genomic_DNA"/>
</dbReference>
<evidence type="ECO:0000313" key="3">
    <source>
        <dbReference type="Proteomes" id="UP000321570"/>
    </source>
</evidence>
<organism evidence="2 3">
    <name type="scientific">Hymenolepis diminuta</name>
    <name type="common">Rat tapeworm</name>
    <dbReference type="NCBI Taxonomy" id="6216"/>
    <lineage>
        <taxon>Eukaryota</taxon>
        <taxon>Metazoa</taxon>
        <taxon>Spiralia</taxon>
        <taxon>Lophotrochozoa</taxon>
        <taxon>Platyhelminthes</taxon>
        <taxon>Cestoda</taxon>
        <taxon>Eucestoda</taxon>
        <taxon>Cyclophyllidea</taxon>
        <taxon>Hymenolepididae</taxon>
        <taxon>Hymenolepis</taxon>
    </lineage>
</organism>
<dbReference type="InterPro" id="IPR030217">
    <property type="entry name" value="NXF_fam"/>
</dbReference>
<keyword evidence="3" id="KW-1185">Reference proteome</keyword>
<feature type="domain" description="TAP-C" evidence="1">
    <location>
        <begin position="369"/>
        <end position="422"/>
    </location>
</feature>
<dbReference type="GO" id="GO:0016973">
    <property type="term" value="P:poly(A)+ mRNA export from nucleus"/>
    <property type="evidence" value="ECO:0007669"/>
    <property type="project" value="TreeGrafter"/>
</dbReference>
<dbReference type="PANTHER" id="PTHR10662">
    <property type="entry name" value="NUCLEAR RNA EXPORT FACTOR"/>
    <property type="match status" value="1"/>
</dbReference>
<proteinExistence type="predicted"/>
<accession>A0A564YPS4</accession>
<evidence type="ECO:0000313" key="2">
    <source>
        <dbReference type="EMBL" id="VUZ48673.1"/>
    </source>
</evidence>
<dbReference type="Proteomes" id="UP000321570">
    <property type="component" value="Unassembled WGS sequence"/>
</dbReference>
<dbReference type="Pfam" id="PF03943">
    <property type="entry name" value="TAP_C"/>
    <property type="match status" value="1"/>
</dbReference>
<gene>
    <name evidence="2" type="ORF">WMSIL1_LOCUS8040</name>
</gene>
<dbReference type="PROSITE" id="PS51281">
    <property type="entry name" value="TAP_C"/>
    <property type="match status" value="1"/>
</dbReference>
<dbReference type="InterPro" id="IPR009060">
    <property type="entry name" value="UBA-like_sf"/>
</dbReference>
<dbReference type="PANTHER" id="PTHR10662:SF22">
    <property type="entry name" value="NUCLEAR RNA EXPORT FACTOR 1"/>
    <property type="match status" value="1"/>
</dbReference>
<reference evidence="2 3" key="1">
    <citation type="submission" date="2019-07" db="EMBL/GenBank/DDBJ databases">
        <authorList>
            <person name="Jastrzebski P J."/>
            <person name="Paukszto L."/>
            <person name="Jastrzebski P J."/>
        </authorList>
    </citation>
    <scope>NUCLEOTIDE SEQUENCE [LARGE SCALE GENOMIC DNA]</scope>
    <source>
        <strain evidence="2 3">WMS-il1</strain>
    </source>
</reference>
<dbReference type="GO" id="GO:0005634">
    <property type="term" value="C:nucleus"/>
    <property type="evidence" value="ECO:0007669"/>
    <property type="project" value="InterPro"/>
</dbReference>
<dbReference type="GO" id="GO:0003723">
    <property type="term" value="F:RNA binding"/>
    <property type="evidence" value="ECO:0007669"/>
    <property type="project" value="TreeGrafter"/>
</dbReference>
<dbReference type="InterPro" id="IPR005637">
    <property type="entry name" value="TAP_C_dom"/>
</dbReference>
<dbReference type="SUPFAM" id="SSF46934">
    <property type="entry name" value="UBA-like"/>
    <property type="match status" value="1"/>
</dbReference>
<dbReference type="Gene3D" id="1.10.8.10">
    <property type="entry name" value="DNA helicase RuvA subunit, C-terminal domain"/>
    <property type="match status" value="1"/>
</dbReference>
<dbReference type="SMART" id="SM00804">
    <property type="entry name" value="TAP_C"/>
    <property type="match status" value="1"/>
</dbReference>
<sequence length="422" mass="48201">MGRNRRKCARRKLDEDFDVDMKLAKSCQDNPKKPLHKRLKNKERKKRLRKFKVDFVDKILALEHVEPIPEPILELPTLQSSFTPSPDIAILVSAFLMRKMDLLEQREGIVYLPDFYFMNCSLSVHAAPFIAEKYDTIMGKNSANRKDCKGTAAVDSMLPYVLASSNLLKGNWPLPSWALEFDNTEPRQKLDKFQRKKLQVVRKIQDFNSKYFKRQQKRIDLSGISQFETSHAAVHAAVGLQQVRKLLESIPFLLTIKSDATTCYDITCHGPTGICFQYRTLCLEMPREQSKNKTSILLHAPLVRWVQRTVILLPPPVLKIINEIICVIPVSEEQQAKHADVIRNAIEIWVSSIEKTGFIATGLPQSEVCEKVAKISQFSSVTGMNQAYSEQCLSECDWNVQIAMEAFRRVQEAGMLPESAFT</sequence>
<dbReference type="AlphaFoldDB" id="A0A564YPS4"/>
<evidence type="ECO:0000259" key="1">
    <source>
        <dbReference type="PROSITE" id="PS51281"/>
    </source>
</evidence>
<dbReference type="CDD" id="cd14342">
    <property type="entry name" value="UBA_TAP-C"/>
    <property type="match status" value="1"/>
</dbReference>